<dbReference type="STRING" id="862517.HMPREF9225_0109"/>
<dbReference type="Proteomes" id="UP000003280">
    <property type="component" value="Unassembled WGS sequence"/>
</dbReference>
<proteinExistence type="predicted"/>
<protein>
    <submittedName>
        <fullName evidence="1">Uncharacterized protein</fullName>
    </submittedName>
</protein>
<organism evidence="1 2">
    <name type="scientific">Peptoniphilus duerdenii ATCC BAA-1640</name>
    <dbReference type="NCBI Taxonomy" id="862517"/>
    <lineage>
        <taxon>Bacteria</taxon>
        <taxon>Bacillati</taxon>
        <taxon>Bacillota</taxon>
        <taxon>Tissierellia</taxon>
        <taxon>Tissierellales</taxon>
        <taxon>Peptoniphilaceae</taxon>
        <taxon>Peptoniphilus</taxon>
    </lineage>
</organism>
<evidence type="ECO:0000313" key="1">
    <source>
        <dbReference type="EMBL" id="EFM26260.1"/>
    </source>
</evidence>
<name>E0NIX0_9FIRM</name>
<sequence>MSDPSTSEPCGSFAQGDQVGRSTLLKDDRSWEVHCSLRLWNLEGSATVVVANVRSSEVIPVRLTSFAQGDDHLITLFHKNSKGRQSP</sequence>
<dbReference type="EMBL" id="AEEH01000012">
    <property type="protein sequence ID" value="EFM26260.1"/>
    <property type="molecule type" value="Genomic_DNA"/>
</dbReference>
<comment type="caution">
    <text evidence="1">The sequence shown here is derived from an EMBL/GenBank/DDBJ whole genome shotgun (WGS) entry which is preliminary data.</text>
</comment>
<dbReference type="HOGENOM" id="CLU_2480613_0_0_9"/>
<evidence type="ECO:0000313" key="2">
    <source>
        <dbReference type="Proteomes" id="UP000003280"/>
    </source>
</evidence>
<dbReference type="AlphaFoldDB" id="E0NIX0"/>
<keyword evidence="2" id="KW-1185">Reference proteome</keyword>
<accession>E0NIX0</accession>
<gene>
    <name evidence="1" type="ORF">HMPREF9225_0109</name>
</gene>
<reference evidence="1 2" key="1">
    <citation type="submission" date="2010-07" db="EMBL/GenBank/DDBJ databases">
        <authorList>
            <person name="Muzny D."/>
            <person name="Qin X."/>
            <person name="Deng J."/>
            <person name="Jiang H."/>
            <person name="Liu Y."/>
            <person name="Qu J."/>
            <person name="Song X.-Z."/>
            <person name="Zhang L."/>
            <person name="Thornton R."/>
            <person name="Coyle M."/>
            <person name="Francisco L."/>
            <person name="Jackson L."/>
            <person name="Javaid M."/>
            <person name="Korchina V."/>
            <person name="Kovar C."/>
            <person name="Mata R."/>
            <person name="Mathew T."/>
            <person name="Ngo R."/>
            <person name="Nguyen L."/>
            <person name="Nguyen N."/>
            <person name="Okwuonu G."/>
            <person name="Ongeri F."/>
            <person name="Pham C."/>
            <person name="Simmons D."/>
            <person name="Wilczek-Boney K."/>
            <person name="Hale W."/>
            <person name="Jakkamsetti A."/>
            <person name="Pham P."/>
            <person name="Ruth R."/>
            <person name="San Lucas F."/>
            <person name="Warren J."/>
            <person name="Zhang J."/>
            <person name="Zhao Z."/>
            <person name="Zhou C."/>
            <person name="Zhu D."/>
            <person name="Lee S."/>
            <person name="Bess C."/>
            <person name="Blankenburg K."/>
            <person name="Forbes L."/>
            <person name="Fu Q."/>
            <person name="Gubbala S."/>
            <person name="Hirani K."/>
            <person name="Jayaseelan J.C."/>
            <person name="Lara F."/>
            <person name="Munidasa M."/>
            <person name="Palculict T."/>
            <person name="Patil S."/>
            <person name="Pu L.-L."/>
            <person name="Saada N."/>
            <person name="Tang L."/>
            <person name="Weissenberger G."/>
            <person name="Zhu Y."/>
            <person name="Hemphill L."/>
            <person name="Shang Y."/>
            <person name="Youmans B."/>
            <person name="Ayvaz T."/>
            <person name="Ross M."/>
            <person name="Santibanez J."/>
            <person name="Aqrawi P."/>
            <person name="Gross S."/>
            <person name="Joshi V."/>
            <person name="Fowler G."/>
            <person name="Nazareth L."/>
            <person name="Reid J."/>
            <person name="Worley K."/>
            <person name="Petrosino J."/>
            <person name="Highlander S."/>
            <person name="Gibbs R."/>
        </authorList>
    </citation>
    <scope>NUCLEOTIDE SEQUENCE [LARGE SCALE GENOMIC DNA]</scope>
    <source>
        <strain evidence="1 2">ATCC BAA-1640</strain>
    </source>
</reference>